<proteinExistence type="inferred from homology"/>
<dbReference type="AlphaFoldDB" id="A0A0P9EEI5"/>
<dbReference type="GeneID" id="28978778"/>
<dbReference type="InterPro" id="IPR045861">
    <property type="entry name" value="CorA_cytoplasmic_dom"/>
</dbReference>
<dbReference type="InterPro" id="IPR045863">
    <property type="entry name" value="CorA_TM1_TM2"/>
</dbReference>
<evidence type="ECO:0000256" key="7">
    <source>
        <dbReference type="ARBA" id="ARBA00023136"/>
    </source>
</evidence>
<dbReference type="EMBL" id="KQ474091">
    <property type="protein sequence ID" value="KPV71791.1"/>
    <property type="molecule type" value="Genomic_DNA"/>
</dbReference>
<evidence type="ECO:0000256" key="1">
    <source>
        <dbReference type="ARBA" id="ARBA00004651"/>
    </source>
</evidence>
<dbReference type="RefSeq" id="XP_018267840.1">
    <property type="nucleotide sequence ID" value="XM_018418331.1"/>
</dbReference>
<evidence type="ECO:0000256" key="8">
    <source>
        <dbReference type="SAM" id="MobiDB-lite"/>
    </source>
</evidence>
<dbReference type="PANTHER" id="PTHR46494:SF1">
    <property type="entry name" value="CORA FAMILY METAL ION TRANSPORTER (EUROFUNG)"/>
    <property type="match status" value="1"/>
</dbReference>
<keyword evidence="3" id="KW-0813">Transport</keyword>
<dbReference type="OrthoDB" id="165352at2759"/>
<feature type="region of interest" description="Disordered" evidence="8">
    <location>
        <begin position="264"/>
        <end position="287"/>
    </location>
</feature>
<dbReference type="GO" id="GO:0000287">
    <property type="term" value="F:magnesium ion binding"/>
    <property type="evidence" value="ECO:0007669"/>
    <property type="project" value="TreeGrafter"/>
</dbReference>
<gene>
    <name evidence="10" type="ORF">RHOBADRAFT_56407</name>
</gene>
<feature type="transmembrane region" description="Helical" evidence="9">
    <location>
        <begin position="666"/>
        <end position="686"/>
    </location>
</feature>
<feature type="transmembrane region" description="Helical" evidence="9">
    <location>
        <begin position="624"/>
        <end position="646"/>
    </location>
</feature>
<sequence length="718" mass="79481">MSSITHSNPALHRRSSQSPTRAAHHGHHLPSRLRSSFDDKPDHPSPPLVESPQSTDTVVPGAGCAQDAPEPPAQDSSSSPAPALHDVAEEHADNWLPDPQVVERPAAEQRNSSQKLAAVRAALAAANIISVHQDTDWETRPPGIDPRRVDIPDLKGRVVIQVADYAAHRAEFSVLTNDTLPDFLAQPRPEFAKVRWMHVNGLSWDVLKPLALHYDLHPLSLEDILHSSSSSSTRSKIDYFRQHLFCSVIVHRTLEQGTAKDVELPEDPTSVSRSTTKALGKGKAASKDRGGVRAFGFHHHRRDEEAIVDSVVPPSLVPSSQTSLGGHSLVPSQDGSGIATPLAVHAKSYSQYRRNLREAFKGVKRDKEGESPRTLSHNRTGLSTRLRGGKRSRQSKKEEERAAARWTVAALTKDVKVHIHVEQLSCFLLRDGTVLSVSQDQGYHHQISNLFERINMRDDILRESEDASFVLQALLDVTADDALEIVDEFREQLTTLESRVLSRPDMDDVRHLHILSSQLILLKSTLTPLQLLLQALRSQDDAKAAAAAKIDPSPAPTRSASPTGERANNVRVQRRGFVSHEARLYLSDVMDHMDSTLSSLDLFSDLAENLIAFTFNNLSYSSNAYMQALSVVSIVFIPATFLSSFYGMNFSTGAFVDELDLGVHRFWSIAIPVSVATTVLFGWGYLAEIINRFGRDILRMKHRIQIASRRSDSKDKAQ</sequence>
<feature type="compositionally biased region" description="Basic residues" evidence="8">
    <location>
        <begin position="22"/>
        <end position="31"/>
    </location>
</feature>
<feature type="region of interest" description="Disordered" evidence="8">
    <location>
        <begin position="1"/>
        <end position="82"/>
    </location>
</feature>
<dbReference type="GO" id="GO:0005886">
    <property type="term" value="C:plasma membrane"/>
    <property type="evidence" value="ECO:0007669"/>
    <property type="project" value="UniProtKB-SubCell"/>
</dbReference>
<feature type="region of interest" description="Disordered" evidence="8">
    <location>
        <begin position="362"/>
        <end position="400"/>
    </location>
</feature>
<organism evidence="10 11">
    <name type="scientific">Rhodotorula graminis (strain WP1)</name>
    <dbReference type="NCBI Taxonomy" id="578459"/>
    <lineage>
        <taxon>Eukaryota</taxon>
        <taxon>Fungi</taxon>
        <taxon>Dikarya</taxon>
        <taxon>Basidiomycota</taxon>
        <taxon>Pucciniomycotina</taxon>
        <taxon>Microbotryomycetes</taxon>
        <taxon>Sporidiobolales</taxon>
        <taxon>Sporidiobolaceae</taxon>
        <taxon>Rhodotorula</taxon>
    </lineage>
</organism>
<dbReference type="STRING" id="578459.A0A0P9EEI5"/>
<evidence type="ECO:0000256" key="3">
    <source>
        <dbReference type="ARBA" id="ARBA00022448"/>
    </source>
</evidence>
<evidence type="ECO:0000256" key="6">
    <source>
        <dbReference type="ARBA" id="ARBA00022989"/>
    </source>
</evidence>
<keyword evidence="11" id="KW-1185">Reference proteome</keyword>
<dbReference type="Pfam" id="PF01544">
    <property type="entry name" value="CorA"/>
    <property type="match status" value="2"/>
</dbReference>
<comment type="similarity">
    <text evidence="2">Belongs to the CorA metal ion transporter (MIT) (TC 1.A.35) family.</text>
</comment>
<evidence type="ECO:0008006" key="12">
    <source>
        <dbReference type="Google" id="ProtNLM"/>
    </source>
</evidence>
<keyword evidence="5 9" id="KW-0812">Transmembrane</keyword>
<keyword evidence="7 9" id="KW-0472">Membrane</keyword>
<dbReference type="OMA" id="NYGHIRQ"/>
<dbReference type="SUPFAM" id="SSF144083">
    <property type="entry name" value="Magnesium transport protein CorA, transmembrane region"/>
    <property type="match status" value="1"/>
</dbReference>
<dbReference type="PANTHER" id="PTHR46494">
    <property type="entry name" value="CORA FAMILY METAL ION TRANSPORTER (EUROFUNG)"/>
    <property type="match status" value="1"/>
</dbReference>
<evidence type="ECO:0000313" key="11">
    <source>
        <dbReference type="Proteomes" id="UP000053890"/>
    </source>
</evidence>
<evidence type="ECO:0000256" key="9">
    <source>
        <dbReference type="SAM" id="Phobius"/>
    </source>
</evidence>
<dbReference type="GO" id="GO:0015087">
    <property type="term" value="F:cobalt ion transmembrane transporter activity"/>
    <property type="evidence" value="ECO:0007669"/>
    <property type="project" value="TreeGrafter"/>
</dbReference>
<dbReference type="InterPro" id="IPR002523">
    <property type="entry name" value="MgTranspt_CorA/ZnTranspt_ZntB"/>
</dbReference>
<comment type="subcellular location">
    <subcellularLocation>
        <location evidence="1">Cell membrane</location>
        <topology evidence="1">Multi-pass membrane protein</topology>
    </subcellularLocation>
</comment>
<dbReference type="Gene3D" id="3.30.460.20">
    <property type="entry name" value="CorA soluble domain-like"/>
    <property type="match status" value="1"/>
</dbReference>
<dbReference type="SUPFAM" id="SSF143865">
    <property type="entry name" value="CorA soluble domain-like"/>
    <property type="match status" value="1"/>
</dbReference>
<evidence type="ECO:0000256" key="5">
    <source>
        <dbReference type="ARBA" id="ARBA00022692"/>
    </source>
</evidence>
<feature type="region of interest" description="Disordered" evidence="8">
    <location>
        <begin position="546"/>
        <end position="566"/>
    </location>
</feature>
<reference evidence="10 11" key="1">
    <citation type="journal article" date="2015" name="Front. Microbiol.">
        <title>Genome sequence of the plant growth promoting endophytic yeast Rhodotorula graminis WP1.</title>
        <authorList>
            <person name="Firrincieli A."/>
            <person name="Otillar R."/>
            <person name="Salamov A."/>
            <person name="Schmutz J."/>
            <person name="Khan Z."/>
            <person name="Redman R.S."/>
            <person name="Fleck N.D."/>
            <person name="Lindquist E."/>
            <person name="Grigoriev I.V."/>
            <person name="Doty S.L."/>
        </authorList>
    </citation>
    <scope>NUCLEOTIDE SEQUENCE [LARGE SCALE GENOMIC DNA]</scope>
    <source>
        <strain evidence="10 11">WP1</strain>
    </source>
</reference>
<dbReference type="Gene3D" id="1.20.58.340">
    <property type="entry name" value="Magnesium transport protein CorA, transmembrane region"/>
    <property type="match status" value="2"/>
</dbReference>
<feature type="compositionally biased region" description="Polar residues" evidence="8">
    <location>
        <begin position="373"/>
        <end position="383"/>
    </location>
</feature>
<feature type="compositionally biased region" description="Low complexity" evidence="8">
    <location>
        <begin position="73"/>
        <end position="82"/>
    </location>
</feature>
<name>A0A0P9EEI5_RHOGW</name>
<dbReference type="GO" id="GO:0050897">
    <property type="term" value="F:cobalt ion binding"/>
    <property type="evidence" value="ECO:0007669"/>
    <property type="project" value="TreeGrafter"/>
</dbReference>
<protein>
    <recommendedName>
        <fullName evidence="12">Cora superfamily</fullName>
    </recommendedName>
</protein>
<keyword evidence="6 9" id="KW-1133">Transmembrane helix</keyword>
<accession>A0A0P9EEI5</accession>
<dbReference type="GO" id="GO:0015095">
    <property type="term" value="F:magnesium ion transmembrane transporter activity"/>
    <property type="evidence" value="ECO:0007669"/>
    <property type="project" value="TreeGrafter"/>
</dbReference>
<dbReference type="Proteomes" id="UP000053890">
    <property type="component" value="Unassembled WGS sequence"/>
</dbReference>
<evidence type="ECO:0000256" key="2">
    <source>
        <dbReference type="ARBA" id="ARBA00009765"/>
    </source>
</evidence>
<keyword evidence="4" id="KW-1003">Cell membrane</keyword>
<evidence type="ECO:0000256" key="4">
    <source>
        <dbReference type="ARBA" id="ARBA00022475"/>
    </source>
</evidence>
<feature type="compositionally biased region" description="Basic and acidic residues" evidence="8">
    <location>
        <begin position="362"/>
        <end position="371"/>
    </location>
</feature>
<evidence type="ECO:0000313" key="10">
    <source>
        <dbReference type="EMBL" id="KPV71791.1"/>
    </source>
</evidence>